<evidence type="ECO:0000256" key="12">
    <source>
        <dbReference type="SAM" id="MobiDB-lite"/>
    </source>
</evidence>
<dbReference type="GO" id="GO:0005875">
    <property type="term" value="C:microtubule associated complex"/>
    <property type="evidence" value="ECO:0007669"/>
    <property type="project" value="TreeGrafter"/>
</dbReference>
<feature type="region of interest" description="Disordered" evidence="12">
    <location>
        <begin position="31"/>
        <end position="52"/>
    </location>
</feature>
<dbReference type="AlphaFoldDB" id="A0A9Q0JE98"/>
<feature type="domain" description="Kinesin motor" evidence="14">
    <location>
        <begin position="387"/>
        <end position="709"/>
    </location>
</feature>
<comment type="caution">
    <text evidence="15">The sequence shown here is derived from an EMBL/GenBank/DDBJ whole genome shotgun (WGS) entry which is preliminary data.</text>
</comment>
<evidence type="ECO:0000259" key="14">
    <source>
        <dbReference type="PROSITE" id="PS50067"/>
    </source>
</evidence>
<dbReference type="Pfam" id="PF01549">
    <property type="entry name" value="ShK"/>
    <property type="match status" value="1"/>
</dbReference>
<evidence type="ECO:0000256" key="9">
    <source>
        <dbReference type="ARBA" id="ARBA00023175"/>
    </source>
</evidence>
<keyword evidence="6" id="KW-0256">Endoplasmic reticulum</keyword>
<dbReference type="Gene3D" id="3.40.850.10">
    <property type="entry name" value="Kinesin motor domain"/>
    <property type="match status" value="1"/>
</dbReference>
<dbReference type="InterPro" id="IPR010994">
    <property type="entry name" value="RuvA_2-like"/>
</dbReference>
<dbReference type="PANTHER" id="PTHR47969">
    <property type="entry name" value="CHROMOSOME-ASSOCIATED KINESIN KIF4A-RELATED"/>
    <property type="match status" value="1"/>
</dbReference>
<keyword evidence="9 11" id="KW-0505">Motor protein</keyword>
<keyword evidence="7" id="KW-0223">Dioxygenase</keyword>
<dbReference type="GO" id="GO:0051231">
    <property type="term" value="P:spindle elongation"/>
    <property type="evidence" value="ECO:0007669"/>
    <property type="project" value="TreeGrafter"/>
</dbReference>
<dbReference type="GO" id="GO:0008017">
    <property type="term" value="F:microtubule binding"/>
    <property type="evidence" value="ECO:0007669"/>
    <property type="project" value="InterPro"/>
</dbReference>
<feature type="signal peptide" evidence="13">
    <location>
        <begin position="1"/>
        <end position="20"/>
    </location>
</feature>
<evidence type="ECO:0000256" key="4">
    <source>
        <dbReference type="ARBA" id="ARBA00012269"/>
    </source>
</evidence>
<evidence type="ECO:0000313" key="16">
    <source>
        <dbReference type="Proteomes" id="UP001141552"/>
    </source>
</evidence>
<evidence type="ECO:0000256" key="13">
    <source>
        <dbReference type="SAM" id="SignalP"/>
    </source>
</evidence>
<dbReference type="GO" id="GO:0003777">
    <property type="term" value="F:microtubule motor activity"/>
    <property type="evidence" value="ECO:0007669"/>
    <property type="project" value="InterPro"/>
</dbReference>
<reference evidence="15" key="1">
    <citation type="submission" date="2022-02" db="EMBL/GenBank/DDBJ databases">
        <authorList>
            <person name="Henning P.M."/>
            <person name="McCubbin A.G."/>
            <person name="Shore J.S."/>
        </authorList>
    </citation>
    <scope>NUCLEOTIDE SEQUENCE</scope>
    <source>
        <strain evidence="15">F60SS</strain>
        <tissue evidence="15">Leaves</tissue>
    </source>
</reference>
<keyword evidence="11" id="KW-0067">ATP-binding</keyword>
<dbReference type="GO" id="GO:0004656">
    <property type="term" value="F:procollagen-proline 4-dioxygenase activity"/>
    <property type="evidence" value="ECO:0007669"/>
    <property type="project" value="UniProtKB-EC"/>
</dbReference>
<reference evidence="15" key="2">
    <citation type="journal article" date="2023" name="Plants (Basel)">
        <title>Annotation of the Turnera subulata (Passifloraceae) Draft Genome Reveals the S-Locus Evolved after the Divergence of Turneroideae from Passifloroideae in a Stepwise Manner.</title>
        <authorList>
            <person name="Henning P.M."/>
            <person name="Roalson E.H."/>
            <person name="Mir W."/>
            <person name="McCubbin A.G."/>
            <person name="Shore J.S."/>
        </authorList>
    </citation>
    <scope>NUCLEOTIDE SEQUENCE</scope>
    <source>
        <strain evidence="15">F60SS</strain>
    </source>
</reference>
<gene>
    <name evidence="15" type="ORF">Tsubulata_020694</name>
</gene>
<name>A0A9Q0JE98_9ROSI</name>
<evidence type="ECO:0000256" key="6">
    <source>
        <dbReference type="ARBA" id="ARBA00022824"/>
    </source>
</evidence>
<comment type="subcellular location">
    <subcellularLocation>
        <location evidence="2">Endoplasmic reticulum</location>
    </subcellularLocation>
</comment>
<keyword evidence="16" id="KW-1185">Reference proteome</keyword>
<dbReference type="Pfam" id="PF00225">
    <property type="entry name" value="Kinesin"/>
    <property type="match status" value="1"/>
</dbReference>
<evidence type="ECO:0000256" key="1">
    <source>
        <dbReference type="ARBA" id="ARBA00001961"/>
    </source>
</evidence>
<evidence type="ECO:0000256" key="2">
    <source>
        <dbReference type="ARBA" id="ARBA00004240"/>
    </source>
</evidence>
<dbReference type="SUPFAM" id="SSF52540">
    <property type="entry name" value="P-loop containing nucleoside triphosphate hydrolases"/>
    <property type="match status" value="1"/>
</dbReference>
<dbReference type="FunFam" id="1.10.150.280:FF:000003">
    <property type="entry name" value="Kinesin-like protein KIN-10C"/>
    <property type="match status" value="1"/>
</dbReference>
<dbReference type="InterPro" id="IPR036961">
    <property type="entry name" value="Kinesin_motor_dom_sf"/>
</dbReference>
<dbReference type="EC" id="1.14.11.2" evidence="4"/>
<dbReference type="PANTHER" id="PTHR47969:SF9">
    <property type="entry name" value="KINESIN-LIKE PROTEIN"/>
    <property type="match status" value="1"/>
</dbReference>
<dbReference type="InterPro" id="IPR027417">
    <property type="entry name" value="P-loop_NTPase"/>
</dbReference>
<dbReference type="PROSITE" id="PS50067">
    <property type="entry name" value="KINESIN_MOTOR_2"/>
    <property type="match status" value="1"/>
</dbReference>
<dbReference type="InterPro" id="IPR006620">
    <property type="entry name" value="Pro_4_hyd_alph"/>
</dbReference>
<dbReference type="Proteomes" id="UP001141552">
    <property type="component" value="Unassembled WGS sequence"/>
</dbReference>
<evidence type="ECO:0000256" key="11">
    <source>
        <dbReference type="PROSITE-ProRule" id="PRU00283"/>
    </source>
</evidence>
<proteinExistence type="inferred from homology"/>
<dbReference type="GO" id="GO:0007018">
    <property type="term" value="P:microtubule-based movement"/>
    <property type="evidence" value="ECO:0007669"/>
    <property type="project" value="InterPro"/>
</dbReference>
<keyword evidence="8" id="KW-0560">Oxidoreductase</keyword>
<evidence type="ECO:0000256" key="7">
    <source>
        <dbReference type="ARBA" id="ARBA00022964"/>
    </source>
</evidence>
<feature type="compositionally biased region" description="Polar residues" evidence="12">
    <location>
        <begin position="35"/>
        <end position="52"/>
    </location>
</feature>
<organism evidence="15 16">
    <name type="scientific">Turnera subulata</name>
    <dbReference type="NCBI Taxonomy" id="218843"/>
    <lineage>
        <taxon>Eukaryota</taxon>
        <taxon>Viridiplantae</taxon>
        <taxon>Streptophyta</taxon>
        <taxon>Embryophyta</taxon>
        <taxon>Tracheophyta</taxon>
        <taxon>Spermatophyta</taxon>
        <taxon>Magnoliopsida</taxon>
        <taxon>eudicotyledons</taxon>
        <taxon>Gunneridae</taxon>
        <taxon>Pentapetalae</taxon>
        <taxon>rosids</taxon>
        <taxon>fabids</taxon>
        <taxon>Malpighiales</taxon>
        <taxon>Passifloraceae</taxon>
        <taxon>Turnera</taxon>
    </lineage>
</organism>
<keyword evidence="11" id="KW-0547">Nucleotide-binding</keyword>
<dbReference type="InterPro" id="IPR003582">
    <property type="entry name" value="ShKT_dom"/>
</dbReference>
<evidence type="ECO:0000256" key="10">
    <source>
        <dbReference type="ARBA" id="ARBA00061615"/>
    </source>
</evidence>
<dbReference type="GO" id="GO:0005524">
    <property type="term" value="F:ATP binding"/>
    <property type="evidence" value="ECO:0007669"/>
    <property type="project" value="UniProtKB-UniRule"/>
</dbReference>
<dbReference type="GO" id="GO:0007052">
    <property type="term" value="P:mitotic spindle organization"/>
    <property type="evidence" value="ECO:0007669"/>
    <property type="project" value="TreeGrafter"/>
</dbReference>
<accession>A0A9Q0JE98</accession>
<keyword evidence="13" id="KW-0732">Signal</keyword>
<evidence type="ECO:0000313" key="15">
    <source>
        <dbReference type="EMBL" id="KAJ4838424.1"/>
    </source>
</evidence>
<evidence type="ECO:0000256" key="3">
    <source>
        <dbReference type="ARBA" id="ARBA00006511"/>
    </source>
</evidence>
<dbReference type="GO" id="GO:0005874">
    <property type="term" value="C:microtubule"/>
    <property type="evidence" value="ECO:0007669"/>
    <property type="project" value="UniProtKB-KW"/>
</dbReference>
<feature type="binding site" evidence="11">
    <location>
        <begin position="479"/>
        <end position="486"/>
    </location>
    <ligand>
        <name>ATP</name>
        <dbReference type="ChEBI" id="CHEBI:30616"/>
    </ligand>
</feature>
<comment type="cofactor">
    <cofactor evidence="1">
        <name>L-ascorbate</name>
        <dbReference type="ChEBI" id="CHEBI:38290"/>
    </cofactor>
</comment>
<feature type="chain" id="PRO_5040185387" description="procollagen-proline 4-dioxygenase" evidence="13">
    <location>
        <begin position="21"/>
        <end position="1033"/>
    </location>
</feature>
<dbReference type="EMBL" id="JAKUCV010003559">
    <property type="protein sequence ID" value="KAJ4838424.1"/>
    <property type="molecule type" value="Genomic_DNA"/>
</dbReference>
<comment type="similarity">
    <text evidence="3">Belongs to the P4HA family.</text>
</comment>
<comment type="similarity">
    <text evidence="10">Belongs to the TRAFAC class myosin-kinesin ATPase superfamily. Kinesin family. KIN-10 subfamily.</text>
</comment>
<dbReference type="InterPro" id="IPR001752">
    <property type="entry name" value="Kinesin_motor_dom"/>
</dbReference>
<evidence type="ECO:0000256" key="5">
    <source>
        <dbReference type="ARBA" id="ARBA00022701"/>
    </source>
</evidence>
<protein>
    <recommendedName>
        <fullName evidence="4">procollagen-proline 4-dioxygenase</fullName>
        <ecNumber evidence="4">1.14.11.2</ecNumber>
    </recommendedName>
</protein>
<sequence length="1033" mass="113697">MAASLIPIIIVVALTTFAFSCSSCYGDVSRKELRSGSSKNNRGNEVNPQTMNTNSVESIRVHPSRVVPLSWRPRSDLQILSCRVFLYKGFFTDDECDFLISWAQSSKDNVGKADDSGQFQNNSQSLVNLHSNMLAMIDDRISAWTLLPKENSEPLQVMHYGAEEAKHNFDYFGNKSTAVLSGHLMATLVIYLSDVTRGGEILFPASEINGQKWSDCIKTSSVLRPVKGNAVLFFSVHLNASLDTSSSHARCPIREGEMWFATKFFYGRPMEGIRKVLSEYDGGECSDEDDNCPRWAALGECQRNSVFMIESGRGWREWGGWSGSGGVVVAVVVAVGRKRTRGPESLNMRLTLEGVPFVLLQTLLEGLHAASAMDATPTRTFAEAEHKVRVIAKVRGLTDLDSAPAVPWFSLRDPSGDASKTVTIAFGDQSLPSSSRKECCVVDSCYLADQGSRVIFSREVEPLIPGLFDARDVTVIACGARGSGKSYLFKGTDDAPGLAPLTMAQILSLAESKDKLVAVSLYEIDQDHVYDVLHPQRHKVVPCKDAKGNIQLKGLSQVTVTSLPEFLKLYCAEQSSSKATPKVANPLRHRTHKGLIVHVLSRGQQSDVRMGKMHFVDLAGYEDVRRKSGDELNLAESTKINKSIYALHNVVHSLSTNEPHIPYRESKLTHLLEDSLKGRSKILMITCMNPFFCQDSIYMMSLASRSCGNSGCIVPSSTKRTGTSARPILLHSSRRGRITGSASNTMNTMSRTFQSKKKPSDSVLKARKLFDETNGLRTEKASAAKVCAVDRSSLEEETSSFCAPNDELKMECNISTHHTREVSSLAVSNAQETLMHCQDSLGEDSHVEVVPRDSDFINIQVMSPDGKVDKENNNSLVNENGSPPISARLQELSNNLKMLLHSSKPAGAELTPKLGTSYGDTSTALLEPKTPDATISLKEGEFSAFHSPWTTFNINSSQVKNTIVKEYLRFLNTATKEELKKLKGIGEKRATYILQLREASSERFKDLDDLKDIGLSAKQIKGMIHKEVGGLFD</sequence>
<dbReference type="Gene3D" id="2.60.120.620">
    <property type="entry name" value="q2cbj1_9rhob like domain"/>
    <property type="match status" value="1"/>
</dbReference>
<dbReference type="SMART" id="SM00129">
    <property type="entry name" value="KISc"/>
    <property type="match status" value="1"/>
</dbReference>
<dbReference type="SMART" id="SM00702">
    <property type="entry name" value="P4Hc"/>
    <property type="match status" value="1"/>
</dbReference>
<dbReference type="GO" id="GO:0005783">
    <property type="term" value="C:endoplasmic reticulum"/>
    <property type="evidence" value="ECO:0007669"/>
    <property type="project" value="UniProtKB-SubCell"/>
</dbReference>
<dbReference type="Gene3D" id="1.10.150.280">
    <property type="entry name" value="AF1531-like domain"/>
    <property type="match status" value="1"/>
</dbReference>
<dbReference type="Pfam" id="PF12836">
    <property type="entry name" value="HHH_3"/>
    <property type="match status" value="1"/>
</dbReference>
<dbReference type="GO" id="GO:0005506">
    <property type="term" value="F:iron ion binding"/>
    <property type="evidence" value="ECO:0007669"/>
    <property type="project" value="InterPro"/>
</dbReference>
<keyword evidence="5" id="KW-0493">Microtubule</keyword>
<dbReference type="PRINTS" id="PR00380">
    <property type="entry name" value="KINESINHEAVY"/>
</dbReference>
<dbReference type="GO" id="GO:0031418">
    <property type="term" value="F:L-ascorbic acid binding"/>
    <property type="evidence" value="ECO:0007669"/>
    <property type="project" value="InterPro"/>
</dbReference>
<evidence type="ECO:0000256" key="8">
    <source>
        <dbReference type="ARBA" id="ARBA00023002"/>
    </source>
</evidence>
<dbReference type="OrthoDB" id="831214at2759"/>
<dbReference type="SUPFAM" id="SSF47781">
    <property type="entry name" value="RuvA domain 2-like"/>
    <property type="match status" value="1"/>
</dbReference>
<dbReference type="InterPro" id="IPR027640">
    <property type="entry name" value="Kinesin-like_fam"/>
</dbReference>